<dbReference type="PANTHER" id="PTHR24322">
    <property type="entry name" value="PKSB"/>
    <property type="match status" value="1"/>
</dbReference>
<evidence type="ECO:0000313" key="3">
    <source>
        <dbReference type="EMBL" id="OBA26851.1"/>
    </source>
</evidence>
<reference evidence="4" key="1">
    <citation type="journal article" date="2016" name="Proc. Natl. Acad. Sci. U.S.A.">
        <title>Comparative genomics of biotechnologically important yeasts.</title>
        <authorList>
            <person name="Riley R."/>
            <person name="Haridas S."/>
            <person name="Wolfe K.H."/>
            <person name="Lopes M.R."/>
            <person name="Hittinger C.T."/>
            <person name="Goeker M."/>
            <person name="Salamov A.A."/>
            <person name="Wisecaver J.H."/>
            <person name="Long T.M."/>
            <person name="Calvey C.H."/>
            <person name="Aerts A.L."/>
            <person name="Barry K.W."/>
            <person name="Choi C."/>
            <person name="Clum A."/>
            <person name="Coughlan A.Y."/>
            <person name="Deshpande S."/>
            <person name="Douglass A.P."/>
            <person name="Hanson S.J."/>
            <person name="Klenk H.-P."/>
            <person name="LaButti K.M."/>
            <person name="Lapidus A."/>
            <person name="Lindquist E.A."/>
            <person name="Lipzen A.M."/>
            <person name="Meier-Kolthoff J.P."/>
            <person name="Ohm R.A."/>
            <person name="Otillar R.P."/>
            <person name="Pangilinan J.L."/>
            <person name="Peng Y."/>
            <person name="Rokas A."/>
            <person name="Rosa C.A."/>
            <person name="Scheuner C."/>
            <person name="Sibirny A.A."/>
            <person name="Slot J.C."/>
            <person name="Stielow J.B."/>
            <person name="Sun H."/>
            <person name="Kurtzman C.P."/>
            <person name="Blackwell M."/>
            <person name="Grigoriev I.V."/>
            <person name="Jeffries T.W."/>
        </authorList>
    </citation>
    <scope>NUCLEOTIDE SEQUENCE [LARGE SCALE GENOMIC DNA]</scope>
    <source>
        <strain evidence="4">NRRL Y-1626</strain>
    </source>
</reference>
<dbReference type="EMBL" id="LXPE01000013">
    <property type="protein sequence ID" value="OBA26851.1"/>
    <property type="molecule type" value="Genomic_DNA"/>
</dbReference>
<dbReference type="Pfam" id="PF00106">
    <property type="entry name" value="adh_short"/>
    <property type="match status" value="1"/>
</dbReference>
<keyword evidence="2" id="KW-0560">Oxidoreductase</keyword>
<comment type="caution">
    <text evidence="3">The sequence shown here is derived from an EMBL/GenBank/DDBJ whole genome shotgun (WGS) entry which is preliminary data.</text>
</comment>
<dbReference type="Proteomes" id="UP000092321">
    <property type="component" value="Unassembled WGS sequence"/>
</dbReference>
<dbReference type="GO" id="GO:0016616">
    <property type="term" value="F:oxidoreductase activity, acting on the CH-OH group of donors, NAD or NADP as acceptor"/>
    <property type="evidence" value="ECO:0007669"/>
    <property type="project" value="TreeGrafter"/>
</dbReference>
<dbReference type="AlphaFoldDB" id="A0A1B7TDQ7"/>
<organism evidence="3 4">
    <name type="scientific">Hanseniaspora valbyensis NRRL Y-1626</name>
    <dbReference type="NCBI Taxonomy" id="766949"/>
    <lineage>
        <taxon>Eukaryota</taxon>
        <taxon>Fungi</taxon>
        <taxon>Dikarya</taxon>
        <taxon>Ascomycota</taxon>
        <taxon>Saccharomycotina</taxon>
        <taxon>Saccharomycetes</taxon>
        <taxon>Saccharomycodales</taxon>
        <taxon>Saccharomycodaceae</taxon>
        <taxon>Hanseniaspora</taxon>
    </lineage>
</organism>
<keyword evidence="4" id="KW-1185">Reference proteome</keyword>
<dbReference type="Gene3D" id="3.40.50.720">
    <property type="entry name" value="NAD(P)-binding Rossmann-like Domain"/>
    <property type="match status" value="1"/>
</dbReference>
<proteinExistence type="inferred from homology"/>
<sequence length="316" mass="35288">MMFKKILFKILNTKVFPLRALAISSNYDTILITGGSSGLGLALVKNFLTAGFKVIVLDIVKPPIETYKYNNSITHRSNLIYVEFDLSDVNNFKNLPKYLSLHSIQKDEIKVIINNAGIINGKCLSDIKTEMIEKTILVNYESAILLILSLDEYMCKNPSTLIVSVASVLGLITPPKLTLYGASKKALIRFHSFLNELQLINSPLKSLLILPGQINTGMFNGVKTPNNLLAPVLEADCLAQNIFSTIMNYEESLNETVWKTNMFNNKGKVYYAPFYVGLVPIFKTLPFSIVKNIRKFSGMDQAMNGYIPVGKTIKTK</sequence>
<evidence type="ECO:0000313" key="4">
    <source>
        <dbReference type="Proteomes" id="UP000092321"/>
    </source>
</evidence>
<protein>
    <submittedName>
        <fullName evidence="3">NAD(P)-binding protein</fullName>
    </submittedName>
</protein>
<dbReference type="PANTHER" id="PTHR24322:SF736">
    <property type="entry name" value="RETINOL DEHYDROGENASE 10"/>
    <property type="match status" value="1"/>
</dbReference>
<dbReference type="InterPro" id="IPR036291">
    <property type="entry name" value="NAD(P)-bd_dom_sf"/>
</dbReference>
<evidence type="ECO:0000256" key="1">
    <source>
        <dbReference type="ARBA" id="ARBA00006484"/>
    </source>
</evidence>
<accession>A0A1B7TDQ7</accession>
<gene>
    <name evidence="3" type="ORF">HANVADRAFT_62597</name>
</gene>
<dbReference type="InterPro" id="IPR002347">
    <property type="entry name" value="SDR_fam"/>
</dbReference>
<evidence type="ECO:0000256" key="2">
    <source>
        <dbReference type="ARBA" id="ARBA00023002"/>
    </source>
</evidence>
<dbReference type="SUPFAM" id="SSF51735">
    <property type="entry name" value="NAD(P)-binding Rossmann-fold domains"/>
    <property type="match status" value="1"/>
</dbReference>
<dbReference type="OrthoDB" id="10253736at2759"/>
<comment type="similarity">
    <text evidence="1">Belongs to the short-chain dehydrogenases/reductases (SDR) family.</text>
</comment>
<name>A0A1B7TDQ7_9ASCO</name>
<dbReference type="PRINTS" id="PR00081">
    <property type="entry name" value="GDHRDH"/>
</dbReference>